<dbReference type="GO" id="GO:0004521">
    <property type="term" value="F:RNA endonuclease activity"/>
    <property type="evidence" value="ECO:0007669"/>
    <property type="project" value="InterPro"/>
</dbReference>
<evidence type="ECO:0000313" key="4">
    <source>
        <dbReference type="EMBL" id="SES31244.1"/>
    </source>
</evidence>
<dbReference type="RefSeq" id="WP_092260897.1">
    <property type="nucleotide sequence ID" value="NZ_CP047199.1"/>
</dbReference>
<dbReference type="SUPFAM" id="SSF53933">
    <property type="entry name" value="Microbial ribonucleases"/>
    <property type="match status" value="1"/>
</dbReference>
<dbReference type="Gene3D" id="3.10.450.30">
    <property type="entry name" value="Microbial ribonucleases"/>
    <property type="match status" value="1"/>
</dbReference>
<dbReference type="Pfam" id="PF00545">
    <property type="entry name" value="Ribonuclease"/>
    <property type="match status" value="1"/>
</dbReference>
<gene>
    <name evidence="4" type="ORF">SAMN05661109_02653</name>
</gene>
<keyword evidence="3" id="KW-1133">Transmembrane helix</keyword>
<dbReference type="AlphaFoldDB" id="A0A1H9WBP5"/>
<evidence type="ECO:0000256" key="2">
    <source>
        <dbReference type="ARBA" id="ARBA00022801"/>
    </source>
</evidence>
<sequence length="154" mass="16954">MSDPQSDPQPNQNRRTNKAIPTLVAGAIIVAAGIFGIDLAQNDAPSQQEQQGQPNAETACPVADLPAEAADTIEDIYHGGPFEYPDNDGKHFGNYEGRLPDQHSHYYREYTVETPGLDHRGARRIVTGGDSADNPEVFYYTDDHYETFCEVNDA</sequence>
<accession>A0A1H9WBP5</accession>
<dbReference type="InterPro" id="IPR000026">
    <property type="entry name" value="N1-like"/>
</dbReference>
<keyword evidence="5" id="KW-1185">Reference proteome</keyword>
<proteinExistence type="predicted"/>
<reference evidence="5" key="1">
    <citation type="submission" date="2016-10" db="EMBL/GenBank/DDBJ databases">
        <authorList>
            <person name="Varghese N."/>
            <person name="Submissions S."/>
        </authorList>
    </citation>
    <scope>NUCLEOTIDE SEQUENCE [LARGE SCALE GENOMIC DNA]</scope>
    <source>
        <strain evidence="5">DSM 20524</strain>
    </source>
</reference>
<dbReference type="GO" id="GO:0016787">
    <property type="term" value="F:hydrolase activity"/>
    <property type="evidence" value="ECO:0007669"/>
    <property type="project" value="UniProtKB-KW"/>
</dbReference>
<keyword evidence="3" id="KW-0472">Membrane</keyword>
<name>A0A1H9WBP5_9CORY</name>
<keyword evidence="1" id="KW-0540">Nuclease</keyword>
<evidence type="ECO:0000256" key="3">
    <source>
        <dbReference type="SAM" id="Phobius"/>
    </source>
</evidence>
<dbReference type="InterPro" id="IPR016191">
    <property type="entry name" value="Ribonuclease/ribotoxin"/>
</dbReference>
<evidence type="ECO:0000256" key="1">
    <source>
        <dbReference type="ARBA" id="ARBA00022722"/>
    </source>
</evidence>
<dbReference type="GO" id="GO:0003723">
    <property type="term" value="F:RNA binding"/>
    <property type="evidence" value="ECO:0007669"/>
    <property type="project" value="InterPro"/>
</dbReference>
<organism evidence="4 5">
    <name type="scientific">Corynebacterium cystitidis DSM 20524</name>
    <dbReference type="NCBI Taxonomy" id="1121357"/>
    <lineage>
        <taxon>Bacteria</taxon>
        <taxon>Bacillati</taxon>
        <taxon>Actinomycetota</taxon>
        <taxon>Actinomycetes</taxon>
        <taxon>Mycobacteriales</taxon>
        <taxon>Corynebacteriaceae</taxon>
        <taxon>Corynebacterium</taxon>
    </lineage>
</organism>
<protein>
    <submittedName>
        <fullName evidence="4">Guanyl-specific ribonuclease Sa</fullName>
    </submittedName>
</protein>
<feature type="transmembrane region" description="Helical" evidence="3">
    <location>
        <begin position="20"/>
        <end position="40"/>
    </location>
</feature>
<dbReference type="EMBL" id="FOGQ01000019">
    <property type="protein sequence ID" value="SES31244.1"/>
    <property type="molecule type" value="Genomic_DNA"/>
</dbReference>
<dbReference type="Proteomes" id="UP000198929">
    <property type="component" value="Unassembled WGS sequence"/>
</dbReference>
<evidence type="ECO:0000313" key="5">
    <source>
        <dbReference type="Proteomes" id="UP000198929"/>
    </source>
</evidence>
<keyword evidence="3" id="KW-0812">Transmembrane</keyword>
<dbReference type="STRING" id="1121357.SAMN05661109_02653"/>
<keyword evidence="2" id="KW-0378">Hydrolase</keyword>